<protein>
    <submittedName>
        <fullName evidence="1">Uncharacterized protein</fullName>
    </submittedName>
</protein>
<dbReference type="Proteomes" id="UP001497472">
    <property type="component" value="Unassembled WGS sequence"/>
</dbReference>
<reference evidence="1 2" key="1">
    <citation type="submission" date="2023-11" db="EMBL/GenBank/DDBJ databases">
        <authorList>
            <person name="Okamura Y."/>
        </authorList>
    </citation>
    <scope>NUCLEOTIDE SEQUENCE [LARGE SCALE GENOMIC DNA]</scope>
</reference>
<proteinExistence type="predicted"/>
<accession>A0AAV1J568</accession>
<sequence length="667" mass="73896">MLEVFNILTEAMYSKGDDHLLTHGKFNATYSEGADELKEATDFNATEFNTTLANQVKKDLTQVAEPNTSNNLKPFMKDMVEICGNYLAQYAEYNKDKGPAFKLLVKAMKTKGSQQLYQKGKARRTYGKAATELEEAKGIESDHDDPNLSQEIHNALSKLVESQTPADLKVDMKETLDLCSKYLSQCAVDEIERGPAFDLLIKELEKHGHESFTPEFPVVPTRFAAAYTLKSAPGLTSVTPDPTTAPVFLGPLHKAVDTVTPKNLKKDMDEVIERCANYLSAFVRDREKAMQALIQMMKSNPKNDVAKRLNYGMTYDTGVKEIESAPLIVPFMPIKDIADEAKEHLNKDMEKVTPPNLKIAMKALVQDAARFLSQGVALRSGVAGERYPINFLAAVKNSLGTRKLFKYKALGQTYSDGADVLKCSGPLESDPKAEELQYKISAEMQRGVPPKLSPALAADINVTMDDASKHLAKVGMEKGEALQHLVNLMKDQGDAPLGTIQGYQQSYNDGARRIEQSKSLATEKVEKGLYESLKEKFTSLVESKPKKEHAKVMPGVVDDASKFLASPLPETDEEKRQVLADLMARKEDEIMRTEGIYKITYTEAGQDIIHAPVGVTTARDENAKREIHESIKSVIPDEKKIQDILKGFSVAYVLTGLIMRITPSTCL</sequence>
<comment type="caution">
    <text evidence="1">The sequence shown here is derived from an EMBL/GenBank/DDBJ whole genome shotgun (WGS) entry which is preliminary data.</text>
</comment>
<evidence type="ECO:0000313" key="1">
    <source>
        <dbReference type="EMBL" id="CAK1544516.1"/>
    </source>
</evidence>
<keyword evidence="2" id="KW-1185">Reference proteome</keyword>
<gene>
    <name evidence="1" type="ORF">LNINA_LOCUS4253</name>
</gene>
<name>A0AAV1J568_9NEOP</name>
<dbReference type="EMBL" id="CAVLEF010000005">
    <property type="protein sequence ID" value="CAK1544516.1"/>
    <property type="molecule type" value="Genomic_DNA"/>
</dbReference>
<evidence type="ECO:0000313" key="2">
    <source>
        <dbReference type="Proteomes" id="UP001497472"/>
    </source>
</evidence>
<dbReference type="AlphaFoldDB" id="A0AAV1J568"/>
<organism evidence="1 2">
    <name type="scientific">Leptosia nina</name>
    <dbReference type="NCBI Taxonomy" id="320188"/>
    <lineage>
        <taxon>Eukaryota</taxon>
        <taxon>Metazoa</taxon>
        <taxon>Ecdysozoa</taxon>
        <taxon>Arthropoda</taxon>
        <taxon>Hexapoda</taxon>
        <taxon>Insecta</taxon>
        <taxon>Pterygota</taxon>
        <taxon>Neoptera</taxon>
        <taxon>Endopterygota</taxon>
        <taxon>Lepidoptera</taxon>
        <taxon>Glossata</taxon>
        <taxon>Ditrysia</taxon>
        <taxon>Papilionoidea</taxon>
        <taxon>Pieridae</taxon>
        <taxon>Pierinae</taxon>
        <taxon>Leptosia</taxon>
    </lineage>
</organism>